<dbReference type="Proteomes" id="UP001595698">
    <property type="component" value="Unassembled WGS sequence"/>
</dbReference>
<organism evidence="1 2">
    <name type="scientific">Streptosporangium jomthongense</name>
    <dbReference type="NCBI Taxonomy" id="1193683"/>
    <lineage>
        <taxon>Bacteria</taxon>
        <taxon>Bacillati</taxon>
        <taxon>Actinomycetota</taxon>
        <taxon>Actinomycetes</taxon>
        <taxon>Streptosporangiales</taxon>
        <taxon>Streptosporangiaceae</taxon>
        <taxon>Streptosporangium</taxon>
    </lineage>
</organism>
<sequence>MTLDWSNRPVLNHPVGCVLCCQERITTGSSSPARHPPSCRNCVTYSGPRPDPCWACGTTAHFRDDLGRPTHKVCLEQALTRLNNQTAA</sequence>
<gene>
    <name evidence="1" type="ORF">ACFOYY_20170</name>
</gene>
<keyword evidence="2" id="KW-1185">Reference proteome</keyword>
<proteinExistence type="predicted"/>
<dbReference type="RefSeq" id="WP_386190721.1">
    <property type="nucleotide sequence ID" value="NZ_JBHSBC010000020.1"/>
</dbReference>
<reference evidence="2" key="1">
    <citation type="journal article" date="2019" name="Int. J. Syst. Evol. Microbiol.">
        <title>The Global Catalogue of Microorganisms (GCM) 10K type strain sequencing project: providing services to taxonomists for standard genome sequencing and annotation.</title>
        <authorList>
            <consortium name="The Broad Institute Genomics Platform"/>
            <consortium name="The Broad Institute Genome Sequencing Center for Infectious Disease"/>
            <person name="Wu L."/>
            <person name="Ma J."/>
        </authorList>
    </citation>
    <scope>NUCLEOTIDE SEQUENCE [LARGE SCALE GENOMIC DNA]</scope>
    <source>
        <strain evidence="2">TBRC 7912</strain>
    </source>
</reference>
<protein>
    <submittedName>
        <fullName evidence="1">Uncharacterized protein</fullName>
    </submittedName>
</protein>
<evidence type="ECO:0000313" key="2">
    <source>
        <dbReference type="Proteomes" id="UP001595698"/>
    </source>
</evidence>
<comment type="caution">
    <text evidence="1">The sequence shown here is derived from an EMBL/GenBank/DDBJ whole genome shotgun (WGS) entry which is preliminary data.</text>
</comment>
<name>A0ABV8F1S3_9ACTN</name>
<dbReference type="EMBL" id="JBHSBC010000020">
    <property type="protein sequence ID" value="MFC3982471.1"/>
    <property type="molecule type" value="Genomic_DNA"/>
</dbReference>
<accession>A0ABV8F1S3</accession>
<evidence type="ECO:0000313" key="1">
    <source>
        <dbReference type="EMBL" id="MFC3982471.1"/>
    </source>
</evidence>